<organism evidence="1">
    <name type="scientific">marine sediment metagenome</name>
    <dbReference type="NCBI Taxonomy" id="412755"/>
    <lineage>
        <taxon>unclassified sequences</taxon>
        <taxon>metagenomes</taxon>
        <taxon>ecological metagenomes</taxon>
    </lineage>
</organism>
<reference evidence="1" key="1">
    <citation type="journal article" date="2014" name="Front. Microbiol.">
        <title>High frequency of phylogenetically diverse reductive dehalogenase-homologous genes in deep subseafloor sedimentary metagenomes.</title>
        <authorList>
            <person name="Kawai M."/>
            <person name="Futagami T."/>
            <person name="Toyoda A."/>
            <person name="Takaki Y."/>
            <person name="Nishi S."/>
            <person name="Hori S."/>
            <person name="Arai W."/>
            <person name="Tsubouchi T."/>
            <person name="Morono Y."/>
            <person name="Uchiyama I."/>
            <person name="Ito T."/>
            <person name="Fujiyama A."/>
            <person name="Inagaki F."/>
            <person name="Takami H."/>
        </authorList>
    </citation>
    <scope>NUCLEOTIDE SEQUENCE</scope>
    <source>
        <strain evidence="1">Expedition CK06-06</strain>
    </source>
</reference>
<accession>X1NWT4</accession>
<name>X1NWT4_9ZZZZ</name>
<feature type="non-terminal residue" evidence="1">
    <location>
        <position position="1"/>
    </location>
</feature>
<dbReference type="EMBL" id="BARV01016840">
    <property type="protein sequence ID" value="GAI31255.1"/>
    <property type="molecule type" value="Genomic_DNA"/>
</dbReference>
<sequence>PTKRAKVKEYERQIDQMVYQLYDLTPEEIAVIEGIHS</sequence>
<gene>
    <name evidence="1" type="ORF">S06H3_28808</name>
</gene>
<protein>
    <submittedName>
        <fullName evidence="1">Uncharacterized protein</fullName>
    </submittedName>
</protein>
<evidence type="ECO:0000313" key="1">
    <source>
        <dbReference type="EMBL" id="GAI31255.1"/>
    </source>
</evidence>
<proteinExistence type="predicted"/>
<comment type="caution">
    <text evidence="1">The sequence shown here is derived from an EMBL/GenBank/DDBJ whole genome shotgun (WGS) entry which is preliminary data.</text>
</comment>
<dbReference type="AlphaFoldDB" id="X1NWT4"/>